<proteinExistence type="predicted"/>
<evidence type="ECO:0000256" key="1">
    <source>
        <dbReference type="SAM" id="MobiDB-lite"/>
    </source>
</evidence>
<sequence>MPLFRGVEWPRDHRDELVAGALVAAVVIVLGYASGIGAPTASGAAEAAVPPVSSPAATAPEATAPAAGQVPTGSGALPGYGGAGADVGYGGTGSDIGYGDTGSGVTGTGPVDGSGGQGGGHTGHESSPPAGTPTPPTPTPTPSSSATCEDGEVALVQPLLVGLTEPVLGLLGGATASPSPTPSPSPCVGLAPVSGLLGGALAGSPSASPRPEVTP</sequence>
<organism evidence="2 3">
    <name type="scientific">Streptomyces sviceus (strain ATCC 29083 / DSM 924 / JCM 4929 / NBRC 13980 / NCIMB 11184 / NRRL 5439 / UC 5370)</name>
    <dbReference type="NCBI Taxonomy" id="463191"/>
    <lineage>
        <taxon>Bacteria</taxon>
        <taxon>Bacillati</taxon>
        <taxon>Actinomycetota</taxon>
        <taxon>Actinomycetes</taxon>
        <taxon>Kitasatosporales</taxon>
        <taxon>Streptomycetaceae</taxon>
        <taxon>Streptomyces</taxon>
    </lineage>
</organism>
<feature type="compositionally biased region" description="Pro residues" evidence="1">
    <location>
        <begin position="130"/>
        <end position="141"/>
    </location>
</feature>
<gene>
    <name evidence="2" type="ORF">SSEG_10921</name>
</gene>
<feature type="region of interest" description="Disordered" evidence="1">
    <location>
        <begin position="51"/>
        <end position="71"/>
    </location>
</feature>
<protein>
    <recommendedName>
        <fullName evidence="4">Secreted protein</fullName>
    </recommendedName>
</protein>
<dbReference type="EMBL" id="CM000951">
    <property type="protein sequence ID" value="EFH28680.1"/>
    <property type="molecule type" value="Genomic_DNA"/>
</dbReference>
<dbReference type="HOGENOM" id="CLU_1282644_0_0_11"/>
<feature type="compositionally biased region" description="Low complexity" evidence="1">
    <location>
        <begin position="202"/>
        <end position="215"/>
    </location>
</feature>
<keyword evidence="3" id="KW-1185">Reference proteome</keyword>
<feature type="region of interest" description="Disordered" evidence="1">
    <location>
        <begin position="171"/>
        <end position="215"/>
    </location>
</feature>
<accession>D6XBP2</accession>
<evidence type="ECO:0000313" key="3">
    <source>
        <dbReference type="Proteomes" id="UP000002785"/>
    </source>
</evidence>
<dbReference type="eggNOG" id="ENOG5031YSG">
    <property type="taxonomic scope" value="Bacteria"/>
</dbReference>
<feature type="region of interest" description="Disordered" evidence="1">
    <location>
        <begin position="100"/>
        <end position="148"/>
    </location>
</feature>
<evidence type="ECO:0000313" key="2">
    <source>
        <dbReference type="EMBL" id="EFH28680.1"/>
    </source>
</evidence>
<evidence type="ECO:0008006" key="4">
    <source>
        <dbReference type="Google" id="ProtNLM"/>
    </source>
</evidence>
<name>D6XBP2_STRX2</name>
<dbReference type="RefSeq" id="WP_007382499.1">
    <property type="nucleotide sequence ID" value="NZ_CM000951.1"/>
</dbReference>
<reference evidence="2" key="1">
    <citation type="submission" date="2009-10" db="EMBL/GenBank/DDBJ databases">
        <title>The genome sequence of Streptomyces sviceus strain ATCC 29083.</title>
        <authorList>
            <consortium name="The Broad Institute Genome Sequencing Platform"/>
            <consortium name="Broad Institute Microbial Sequencing Center"/>
            <person name="Fischbach M."/>
            <person name="Godfrey P."/>
            <person name="Ward D."/>
            <person name="Young S."/>
            <person name="Zeng Q."/>
            <person name="Koehrsen M."/>
            <person name="Alvarado L."/>
            <person name="Berlin A.M."/>
            <person name="Bochicchio J."/>
            <person name="Borenstein D."/>
            <person name="Chapman S.B."/>
            <person name="Chen Z."/>
            <person name="Engels R."/>
            <person name="Freedman E."/>
            <person name="Gellesch M."/>
            <person name="Goldberg J."/>
            <person name="Griggs A."/>
            <person name="Gujja S."/>
            <person name="Heilman E.R."/>
            <person name="Heiman D.I."/>
            <person name="Hepburn T.A."/>
            <person name="Howarth C."/>
            <person name="Jen D."/>
            <person name="Larson L."/>
            <person name="Lewis B."/>
            <person name="Mehta T."/>
            <person name="Park D."/>
            <person name="Pearson M."/>
            <person name="Richards J."/>
            <person name="Roberts A."/>
            <person name="Saif S."/>
            <person name="Shea T.D."/>
            <person name="Shenoy N."/>
            <person name="Sisk P."/>
            <person name="Stolte C."/>
            <person name="Sykes S.N."/>
            <person name="Thomson T."/>
            <person name="Walk T."/>
            <person name="White J."/>
            <person name="Yandava C."/>
            <person name="Straight P."/>
            <person name="Clardy J."/>
            <person name="Hung D."/>
            <person name="Kolter R."/>
            <person name="Mekalanos J."/>
            <person name="Walker S."/>
            <person name="Walsh C.T."/>
            <person name="Wieland-Brown L.C."/>
            <person name="Haas B."/>
            <person name="Nusbaum C."/>
            <person name="Birren B."/>
        </authorList>
    </citation>
    <scope>NUCLEOTIDE SEQUENCE [LARGE SCALE GENOMIC DNA]</scope>
    <source>
        <strain evidence="2">ATCC 29083</strain>
    </source>
</reference>
<dbReference type="AlphaFoldDB" id="D6XBP2"/>
<dbReference type="Proteomes" id="UP000002785">
    <property type="component" value="Chromosome"/>
</dbReference>
<feature type="compositionally biased region" description="Gly residues" evidence="1">
    <location>
        <begin position="100"/>
        <end position="121"/>
    </location>
</feature>